<sequence length="49" mass="4992">MTDFSLRAARIQLGALLAALALAIVIALGITTGAFVLPSPCNETSPGKH</sequence>
<keyword evidence="2" id="KW-1185">Reference proteome</keyword>
<dbReference type="RefSeq" id="WP_378376906.1">
    <property type="nucleotide sequence ID" value="NZ_JBHMAS010000091.1"/>
</dbReference>
<protein>
    <submittedName>
        <fullName evidence="1">Uncharacterized protein</fullName>
    </submittedName>
</protein>
<reference evidence="1 2" key="1">
    <citation type="submission" date="2024-09" db="EMBL/GenBank/DDBJ databases">
        <authorList>
            <person name="Sun Q."/>
            <person name="Mori K."/>
        </authorList>
    </citation>
    <scope>NUCLEOTIDE SEQUENCE [LARGE SCALE GENOMIC DNA]</scope>
    <source>
        <strain evidence="1 2">JCM 11411</strain>
    </source>
</reference>
<dbReference type="EMBL" id="JBHMAS010000091">
    <property type="protein sequence ID" value="MFB9784675.1"/>
    <property type="molecule type" value="Genomic_DNA"/>
</dbReference>
<dbReference type="Proteomes" id="UP001589587">
    <property type="component" value="Unassembled WGS sequence"/>
</dbReference>
<accession>A0ABV5XQB2</accession>
<proteinExistence type="predicted"/>
<evidence type="ECO:0000313" key="2">
    <source>
        <dbReference type="Proteomes" id="UP001589587"/>
    </source>
</evidence>
<name>A0ABV5XQB2_9NOCA</name>
<evidence type="ECO:0000313" key="1">
    <source>
        <dbReference type="EMBL" id="MFB9784675.1"/>
    </source>
</evidence>
<gene>
    <name evidence="1" type="ORF">ACFFQ6_33780</name>
</gene>
<comment type="caution">
    <text evidence="1">The sequence shown here is derived from an EMBL/GenBank/DDBJ whole genome shotgun (WGS) entry which is preliminary data.</text>
</comment>
<organism evidence="1 2">
    <name type="scientific">Rhodococcus baikonurensis</name>
    <dbReference type="NCBI Taxonomy" id="172041"/>
    <lineage>
        <taxon>Bacteria</taxon>
        <taxon>Bacillati</taxon>
        <taxon>Actinomycetota</taxon>
        <taxon>Actinomycetes</taxon>
        <taxon>Mycobacteriales</taxon>
        <taxon>Nocardiaceae</taxon>
        <taxon>Rhodococcus</taxon>
        <taxon>Rhodococcus erythropolis group</taxon>
    </lineage>
</organism>